<dbReference type="RefSeq" id="WP_016123917.1">
    <property type="nucleotide sequence ID" value="NZ_KB976843.1"/>
</dbReference>
<gene>
    <name evidence="5" type="ORF">IKC_04756</name>
</gene>
<name>A0A9W5R0Y6_BACCE</name>
<keyword evidence="3" id="KW-1133">Transmembrane helix</keyword>
<dbReference type="Gene3D" id="3.20.20.370">
    <property type="entry name" value="Glycoside hydrolase/deacetylase"/>
    <property type="match status" value="1"/>
</dbReference>
<dbReference type="AlphaFoldDB" id="A0A9W5R0Y6"/>
<dbReference type="InterPro" id="IPR011330">
    <property type="entry name" value="Glyco_hydro/deAcase_b/a-brl"/>
</dbReference>
<organism evidence="5 6">
    <name type="scientific">Bacillus cereus VD184</name>
    <dbReference type="NCBI Taxonomy" id="1053242"/>
    <lineage>
        <taxon>Bacteria</taxon>
        <taxon>Bacillati</taxon>
        <taxon>Bacillota</taxon>
        <taxon>Bacilli</taxon>
        <taxon>Bacillales</taxon>
        <taxon>Bacillaceae</taxon>
        <taxon>Bacillus</taxon>
        <taxon>Bacillus cereus group</taxon>
    </lineage>
</organism>
<feature type="transmembrane region" description="Helical" evidence="3">
    <location>
        <begin position="5"/>
        <end position="22"/>
    </location>
</feature>
<evidence type="ECO:0000256" key="3">
    <source>
        <dbReference type="SAM" id="Phobius"/>
    </source>
</evidence>
<dbReference type="SUPFAM" id="SSF88713">
    <property type="entry name" value="Glycoside hydrolase/deacetylase"/>
    <property type="match status" value="1"/>
</dbReference>
<protein>
    <recommendedName>
        <fullName evidence="4">NodB homology domain-containing protein</fullName>
    </recommendedName>
</protein>
<comment type="subcellular location">
    <subcellularLocation>
        <location evidence="1">Secreted</location>
    </subcellularLocation>
</comment>
<evidence type="ECO:0000313" key="5">
    <source>
        <dbReference type="EMBL" id="EOQ02074.1"/>
    </source>
</evidence>
<dbReference type="PANTHER" id="PTHR34216:SF3">
    <property type="entry name" value="POLY-BETA-1,6-N-ACETYL-D-GLUCOSAMINE N-DEACETYLASE"/>
    <property type="match status" value="1"/>
</dbReference>
<evidence type="ECO:0000259" key="4">
    <source>
        <dbReference type="PROSITE" id="PS51677"/>
    </source>
</evidence>
<keyword evidence="3" id="KW-0812">Transmembrane</keyword>
<evidence type="ECO:0000256" key="1">
    <source>
        <dbReference type="ARBA" id="ARBA00004613"/>
    </source>
</evidence>
<keyword evidence="2" id="KW-0732">Signal</keyword>
<dbReference type="Pfam" id="PF01522">
    <property type="entry name" value="Polysacc_deac_1"/>
    <property type="match status" value="1"/>
</dbReference>
<dbReference type="GO" id="GO:0016810">
    <property type="term" value="F:hydrolase activity, acting on carbon-nitrogen (but not peptide) bonds"/>
    <property type="evidence" value="ECO:0007669"/>
    <property type="project" value="InterPro"/>
</dbReference>
<dbReference type="InterPro" id="IPR002509">
    <property type="entry name" value="NODB_dom"/>
</dbReference>
<proteinExistence type="predicted"/>
<comment type="caution">
    <text evidence="5">The sequence shown here is derived from an EMBL/GenBank/DDBJ whole genome shotgun (WGS) entry which is preliminary data.</text>
</comment>
<feature type="domain" description="NodB homology" evidence="4">
    <location>
        <begin position="109"/>
        <end position="282"/>
    </location>
</feature>
<dbReference type="InterPro" id="IPR051398">
    <property type="entry name" value="Polysacch_Deacetylase"/>
</dbReference>
<evidence type="ECO:0000256" key="2">
    <source>
        <dbReference type="ARBA" id="ARBA00022729"/>
    </source>
</evidence>
<dbReference type="Proteomes" id="UP000014028">
    <property type="component" value="Unassembled WGS sequence"/>
</dbReference>
<dbReference type="GO" id="GO:0005576">
    <property type="term" value="C:extracellular region"/>
    <property type="evidence" value="ECO:0007669"/>
    <property type="project" value="UniProtKB-SubCell"/>
</dbReference>
<evidence type="ECO:0000313" key="6">
    <source>
        <dbReference type="Proteomes" id="UP000014028"/>
    </source>
</evidence>
<dbReference type="PANTHER" id="PTHR34216">
    <property type="match status" value="1"/>
</dbReference>
<sequence length="282" mass="32966">MKKKIWFLVLLFIFSVSLFFFYKQHHKPFPQTKKISGNGCLVLNYHRVRSGNALVKFLAKISGNPELNTYTVYKDDFIKQISFLKRNGFYFITPEKLSAYIKKKNIPGKCALITFDDIDRSVFNNAYPFLKQQKIPFTIFIITGEVGRKYFNGLRMARWEEIIEMQDTNLVTIGVHTHKLHYIEEGEKPPFLKTKNLSKFIEDSNQAKKSFYAHLGYEPKYFAYPYGYGTPKTDDVLLAQNYDLIFTLSPGIVDANSPNFFIKRILVDDISWEAIKKWINND</sequence>
<dbReference type="GO" id="GO:0005975">
    <property type="term" value="P:carbohydrate metabolic process"/>
    <property type="evidence" value="ECO:0007669"/>
    <property type="project" value="InterPro"/>
</dbReference>
<reference evidence="5 6" key="1">
    <citation type="submission" date="2012-12" db="EMBL/GenBank/DDBJ databases">
        <title>The Genome Sequence of Bacillus cereus VD184.</title>
        <authorList>
            <consortium name="The Broad Institute Genome Sequencing Platform"/>
            <consortium name="The Broad Institute Genome Sequencing Center for Infectious Disease"/>
            <person name="Feldgarden M."/>
            <person name="Van der Auwera G.A."/>
            <person name="Mahillon J."/>
            <person name="Duprez V."/>
            <person name="Timmery S."/>
            <person name="Mattelet C."/>
            <person name="Dierick K."/>
            <person name="Sun M."/>
            <person name="Yu Z."/>
            <person name="Zhu L."/>
            <person name="Hu X."/>
            <person name="Shank E.B."/>
            <person name="Swiecicka I."/>
            <person name="Hansen B.M."/>
            <person name="Andrup L."/>
            <person name="Walker B."/>
            <person name="Young S.K."/>
            <person name="Zeng Q."/>
            <person name="Gargeya S."/>
            <person name="Fitzgerald M."/>
            <person name="Haas B."/>
            <person name="Abouelleil A."/>
            <person name="Alvarado L."/>
            <person name="Arachchi H.M."/>
            <person name="Berlin A.M."/>
            <person name="Chapman S.B."/>
            <person name="Dewar J."/>
            <person name="Goldberg J."/>
            <person name="Griggs A."/>
            <person name="Gujja S."/>
            <person name="Hansen M."/>
            <person name="Howarth C."/>
            <person name="Imamovic A."/>
            <person name="Larimer J."/>
            <person name="McCowan C."/>
            <person name="Murphy C."/>
            <person name="Neiman D."/>
            <person name="Pearson M."/>
            <person name="Priest M."/>
            <person name="Roberts A."/>
            <person name="Saif S."/>
            <person name="Shea T."/>
            <person name="Sisk P."/>
            <person name="Sykes S."/>
            <person name="Wortman J."/>
            <person name="Nusbaum C."/>
            <person name="Birren B."/>
        </authorList>
    </citation>
    <scope>NUCLEOTIDE SEQUENCE [LARGE SCALE GENOMIC DNA]</scope>
    <source>
        <strain evidence="5 6">VD184</strain>
    </source>
</reference>
<dbReference type="EMBL" id="AHFK01000099">
    <property type="protein sequence ID" value="EOQ02074.1"/>
    <property type="molecule type" value="Genomic_DNA"/>
</dbReference>
<keyword evidence="3" id="KW-0472">Membrane</keyword>
<accession>A0A9W5R0Y6</accession>
<dbReference type="PROSITE" id="PS51677">
    <property type="entry name" value="NODB"/>
    <property type="match status" value="1"/>
</dbReference>